<gene>
    <name evidence="2" type="ORF">GDO81_016422</name>
</gene>
<reference evidence="2" key="1">
    <citation type="thesis" date="2020" institute="ProQuest LLC" country="789 East Eisenhower Parkway, Ann Arbor, MI, USA">
        <title>Comparative Genomics and Chromosome Evolution.</title>
        <authorList>
            <person name="Mudd A.B."/>
        </authorList>
    </citation>
    <scope>NUCLEOTIDE SEQUENCE</scope>
    <source>
        <strain evidence="2">237g6f4</strain>
        <tissue evidence="2">Blood</tissue>
    </source>
</reference>
<dbReference type="EMBL" id="WNYA01000007">
    <property type="protein sequence ID" value="KAG8564339.1"/>
    <property type="molecule type" value="Genomic_DNA"/>
</dbReference>
<keyword evidence="1" id="KW-1133">Transmembrane helix</keyword>
<accession>A0AAV7ARZ6</accession>
<feature type="transmembrane region" description="Helical" evidence="1">
    <location>
        <begin position="33"/>
        <end position="58"/>
    </location>
</feature>
<comment type="caution">
    <text evidence="2">The sequence shown here is derived from an EMBL/GenBank/DDBJ whole genome shotgun (WGS) entry which is preliminary data.</text>
</comment>
<protein>
    <submittedName>
        <fullName evidence="2">Uncharacterized protein</fullName>
    </submittedName>
</protein>
<evidence type="ECO:0000313" key="2">
    <source>
        <dbReference type="EMBL" id="KAG8564339.1"/>
    </source>
</evidence>
<evidence type="ECO:0000256" key="1">
    <source>
        <dbReference type="SAM" id="Phobius"/>
    </source>
</evidence>
<dbReference type="AlphaFoldDB" id="A0AAV7ARZ6"/>
<name>A0AAV7ARZ6_ENGPU</name>
<dbReference type="Proteomes" id="UP000824782">
    <property type="component" value="Unassembled WGS sequence"/>
</dbReference>
<proteinExistence type="predicted"/>
<keyword evidence="1" id="KW-0812">Transmembrane</keyword>
<organism evidence="2 3">
    <name type="scientific">Engystomops pustulosus</name>
    <name type="common">Tungara frog</name>
    <name type="synonym">Physalaemus pustulosus</name>
    <dbReference type="NCBI Taxonomy" id="76066"/>
    <lineage>
        <taxon>Eukaryota</taxon>
        <taxon>Metazoa</taxon>
        <taxon>Chordata</taxon>
        <taxon>Craniata</taxon>
        <taxon>Vertebrata</taxon>
        <taxon>Euteleostomi</taxon>
        <taxon>Amphibia</taxon>
        <taxon>Batrachia</taxon>
        <taxon>Anura</taxon>
        <taxon>Neobatrachia</taxon>
        <taxon>Hyloidea</taxon>
        <taxon>Leptodactylidae</taxon>
        <taxon>Leiuperinae</taxon>
        <taxon>Engystomops</taxon>
    </lineage>
</organism>
<evidence type="ECO:0000313" key="3">
    <source>
        <dbReference type="Proteomes" id="UP000824782"/>
    </source>
</evidence>
<keyword evidence="3" id="KW-1185">Reference proteome</keyword>
<keyword evidence="1" id="KW-0472">Membrane</keyword>
<feature type="transmembrane region" description="Helical" evidence="1">
    <location>
        <begin position="70"/>
        <end position="91"/>
    </location>
</feature>
<sequence length="105" mass="12375">MKRMLLPLPLQSLVKPNPLHPPPSSSSIRVHPVYFCLCFLFFVFTHVLLIFCAIYYIYKWFLPNTAFLHAAVTCLFNFNFFFCFDIVYIIYKCTVLFSKALICVF</sequence>